<feature type="transmembrane region" description="Helical" evidence="9">
    <location>
        <begin position="51"/>
        <end position="78"/>
    </location>
</feature>
<comment type="subcellular location">
    <subcellularLocation>
        <location evidence="1">Membrane</location>
    </subcellularLocation>
    <subcellularLocation>
        <location evidence="9">Mitochondrion membrane</location>
        <topology evidence="9">Multi-pass membrane protein</topology>
    </subcellularLocation>
</comment>
<keyword evidence="9" id="KW-0679">Respiratory chain</keyword>
<evidence type="ECO:0000256" key="4">
    <source>
        <dbReference type="ARBA" id="ARBA00022448"/>
    </source>
</evidence>
<keyword evidence="9" id="KW-1278">Translocase</keyword>
<evidence type="ECO:0000256" key="7">
    <source>
        <dbReference type="ARBA" id="ARBA00023136"/>
    </source>
</evidence>
<keyword evidence="6 9" id="KW-1133">Transmembrane helix</keyword>
<dbReference type="AlphaFoldDB" id="A0A1E1GIT4"/>
<keyword evidence="9" id="KW-0520">NAD</keyword>
<dbReference type="GO" id="GO:0031966">
    <property type="term" value="C:mitochondrial membrane"/>
    <property type="evidence" value="ECO:0007669"/>
    <property type="project" value="UniProtKB-SubCell"/>
</dbReference>
<proteinExistence type="inferred from homology"/>
<keyword evidence="9" id="KW-0830">Ubiquinone</keyword>
<dbReference type="Gene3D" id="1.20.58.1610">
    <property type="entry name" value="NADH:ubiquinone/plastoquinone oxidoreductase, chain 3"/>
    <property type="match status" value="1"/>
</dbReference>
<comment type="similarity">
    <text evidence="2 9">Belongs to the complex I subunit 3 family.</text>
</comment>
<keyword evidence="7 9" id="KW-0472">Membrane</keyword>
<feature type="transmembrane region" description="Helical" evidence="9">
    <location>
        <begin position="84"/>
        <end position="103"/>
    </location>
</feature>
<comment type="catalytic activity">
    <reaction evidence="8 9">
        <text>a ubiquinone + NADH + 5 H(+)(in) = a ubiquinol + NAD(+) + 4 H(+)(out)</text>
        <dbReference type="Rhea" id="RHEA:29091"/>
        <dbReference type="Rhea" id="RHEA-COMP:9565"/>
        <dbReference type="Rhea" id="RHEA-COMP:9566"/>
        <dbReference type="ChEBI" id="CHEBI:15378"/>
        <dbReference type="ChEBI" id="CHEBI:16389"/>
        <dbReference type="ChEBI" id="CHEBI:17976"/>
        <dbReference type="ChEBI" id="CHEBI:57540"/>
        <dbReference type="ChEBI" id="CHEBI:57945"/>
        <dbReference type="EC" id="7.1.1.2"/>
    </reaction>
</comment>
<evidence type="ECO:0000256" key="6">
    <source>
        <dbReference type="ARBA" id="ARBA00022989"/>
    </source>
</evidence>
<geneLocation type="mitochondrion" evidence="10"/>
<dbReference type="EC" id="7.1.1.2" evidence="9"/>
<organism evidence="10">
    <name type="scientific">Onchocerca flexuosa</name>
    <dbReference type="NCBI Taxonomy" id="387005"/>
    <lineage>
        <taxon>Eukaryota</taxon>
        <taxon>Metazoa</taxon>
        <taxon>Ecdysozoa</taxon>
        <taxon>Nematoda</taxon>
        <taxon>Chromadorea</taxon>
        <taxon>Rhabditida</taxon>
        <taxon>Spirurina</taxon>
        <taxon>Spiruromorpha</taxon>
        <taxon>Filarioidea</taxon>
        <taxon>Onchocercidae</taxon>
        <taxon>Onchocerca</taxon>
    </lineage>
</organism>
<keyword evidence="9" id="KW-0249">Electron transport</keyword>
<keyword evidence="9 10" id="KW-0496">Mitochondrion</keyword>
<evidence type="ECO:0000256" key="3">
    <source>
        <dbReference type="ARBA" id="ARBA00021007"/>
    </source>
</evidence>
<evidence type="ECO:0000256" key="5">
    <source>
        <dbReference type="ARBA" id="ARBA00022692"/>
    </source>
</evidence>
<evidence type="ECO:0000256" key="8">
    <source>
        <dbReference type="ARBA" id="ARBA00049551"/>
    </source>
</evidence>
<name>A0A1E1GIT4_9BILA</name>
<reference evidence="10" key="1">
    <citation type="submission" date="2016-10" db="EMBL/GenBank/DDBJ databases">
        <title>Complete mitochondrial genomes of 50 helminths species.</title>
        <authorList>
            <person name="Kikuchi T."/>
            <person name="Holroyd N."/>
            <person name="Berriman M."/>
        </authorList>
    </citation>
    <scope>NUCLEOTIDE SEQUENCE</scope>
</reference>
<sequence length="114" mass="13788">MFPFLNFVVVFFFSFLVPFGMYVMSFFVSFKDFFDAKLSSYECGFDVVKKVHVGFSLVFFSIVLLFVVFELEVLIFIILIQGDFYSMLSFFLFFFYVVFSFYMEWYFGKLIWFC</sequence>
<keyword evidence="5 9" id="KW-0812">Transmembrane</keyword>
<gene>
    <name evidence="10" type="primary">ND3</name>
</gene>
<dbReference type="EMBL" id="AP017692">
    <property type="protein sequence ID" value="BAV82779.1"/>
    <property type="molecule type" value="Genomic_DNA"/>
</dbReference>
<feature type="transmembrane region" description="Helical" evidence="9">
    <location>
        <begin position="6"/>
        <end position="30"/>
    </location>
</feature>
<dbReference type="InterPro" id="IPR000440">
    <property type="entry name" value="NADH_UbQ/plastoQ_OxRdtase_su3"/>
</dbReference>
<dbReference type="GO" id="GO:0008137">
    <property type="term" value="F:NADH dehydrogenase (ubiquinone) activity"/>
    <property type="evidence" value="ECO:0007669"/>
    <property type="project" value="UniProtKB-UniRule"/>
</dbReference>
<evidence type="ECO:0000256" key="2">
    <source>
        <dbReference type="ARBA" id="ARBA00008472"/>
    </source>
</evidence>
<keyword evidence="4 9" id="KW-0813">Transport</keyword>
<dbReference type="InterPro" id="IPR038430">
    <property type="entry name" value="NDAH_ubi_oxred_su3_sf"/>
</dbReference>
<comment type="function">
    <text evidence="9">Core subunit of the mitochondrial membrane respiratory chain NADH dehydrogenase (Complex I) which catalyzes electron transfer from NADH through the respiratory chain, using ubiquinone as an electron acceptor. Essential for the catalytic activity of complex I.</text>
</comment>
<dbReference type="Pfam" id="PF00507">
    <property type="entry name" value="Oxidored_q4"/>
    <property type="match status" value="1"/>
</dbReference>
<evidence type="ECO:0000313" key="10">
    <source>
        <dbReference type="EMBL" id="BAV82779.1"/>
    </source>
</evidence>
<protein>
    <recommendedName>
        <fullName evidence="3 9">NADH-ubiquinone oxidoreductase chain 3</fullName>
        <ecNumber evidence="9">7.1.1.2</ecNumber>
    </recommendedName>
</protein>
<evidence type="ECO:0000256" key="9">
    <source>
        <dbReference type="RuleBase" id="RU003640"/>
    </source>
</evidence>
<evidence type="ECO:0000256" key="1">
    <source>
        <dbReference type="ARBA" id="ARBA00004370"/>
    </source>
</evidence>
<accession>A0A1E1GIT4</accession>